<keyword evidence="2" id="KW-0547">Nucleotide-binding</keyword>
<proteinExistence type="inferred from homology"/>
<evidence type="ECO:0000256" key="4">
    <source>
        <dbReference type="SAM" id="Phobius"/>
    </source>
</evidence>
<gene>
    <name evidence="5" type="ORF">PHLGIDRAFT_126806</name>
</gene>
<evidence type="ECO:0000313" key="5">
    <source>
        <dbReference type="EMBL" id="KIP08729.1"/>
    </source>
</evidence>
<dbReference type="CDD" id="cd02022">
    <property type="entry name" value="DPCK"/>
    <property type="match status" value="1"/>
</dbReference>
<evidence type="ECO:0000256" key="2">
    <source>
        <dbReference type="ARBA" id="ARBA00022741"/>
    </source>
</evidence>
<protein>
    <recommendedName>
        <fullName evidence="7">Dephospho-CoA kinase</fullName>
    </recommendedName>
</protein>
<dbReference type="FunFam" id="3.40.50.300:FF:000485">
    <property type="entry name" value="Dephospho-CoA kinase CAB5"/>
    <property type="match status" value="1"/>
</dbReference>
<dbReference type="OrthoDB" id="247245at2759"/>
<evidence type="ECO:0000313" key="6">
    <source>
        <dbReference type="Proteomes" id="UP000053257"/>
    </source>
</evidence>
<sequence length="237" mass="26110">MLVVGLTGGIATGKSTVSQRLQSFGLPVVDADVIAREVVAPGTPALAKIVRAFGEDILLPDGALDRPKLGAIVFNDEAQRKVLNGIVHPAVWRAIFWAVATNWLAGKRICVLDVPLLIEGGLYKWVAKVAVVYCSPELQLQRLMKRDGSTVEAAIARRNAQLPISEKVAYADYIVDNSGSHQDLEIQVDGLVRKLYAETGWTWRLSWLMPPVGIMCAAWVLFWNSVKRARRAARKKR</sequence>
<evidence type="ECO:0000256" key="1">
    <source>
        <dbReference type="ARBA" id="ARBA00009018"/>
    </source>
</evidence>
<organism evidence="5 6">
    <name type="scientific">Phlebiopsis gigantea (strain 11061_1 CR5-6)</name>
    <name type="common">White-rot fungus</name>
    <name type="synonym">Peniophora gigantea</name>
    <dbReference type="NCBI Taxonomy" id="745531"/>
    <lineage>
        <taxon>Eukaryota</taxon>
        <taxon>Fungi</taxon>
        <taxon>Dikarya</taxon>
        <taxon>Basidiomycota</taxon>
        <taxon>Agaricomycotina</taxon>
        <taxon>Agaricomycetes</taxon>
        <taxon>Polyporales</taxon>
        <taxon>Phanerochaetaceae</taxon>
        <taxon>Phlebiopsis</taxon>
    </lineage>
</organism>
<comment type="similarity">
    <text evidence="1">Belongs to the CoaE family.</text>
</comment>
<keyword evidence="6" id="KW-1185">Reference proteome</keyword>
<dbReference type="InterPro" id="IPR027417">
    <property type="entry name" value="P-loop_NTPase"/>
</dbReference>
<dbReference type="AlphaFoldDB" id="A0A0C3NTV6"/>
<name>A0A0C3NTV6_PHLG1</name>
<dbReference type="PROSITE" id="PS51219">
    <property type="entry name" value="DPCK"/>
    <property type="match status" value="1"/>
</dbReference>
<evidence type="ECO:0000256" key="3">
    <source>
        <dbReference type="ARBA" id="ARBA00022840"/>
    </source>
</evidence>
<dbReference type="GO" id="GO:0015937">
    <property type="term" value="P:coenzyme A biosynthetic process"/>
    <property type="evidence" value="ECO:0007669"/>
    <property type="project" value="InterPro"/>
</dbReference>
<evidence type="ECO:0008006" key="7">
    <source>
        <dbReference type="Google" id="ProtNLM"/>
    </source>
</evidence>
<dbReference type="GO" id="GO:0004140">
    <property type="term" value="F:dephospho-CoA kinase activity"/>
    <property type="evidence" value="ECO:0007669"/>
    <property type="project" value="InterPro"/>
</dbReference>
<dbReference type="NCBIfam" id="TIGR00152">
    <property type="entry name" value="dephospho-CoA kinase"/>
    <property type="match status" value="1"/>
</dbReference>
<keyword evidence="4" id="KW-0812">Transmembrane</keyword>
<dbReference type="GO" id="GO:0005524">
    <property type="term" value="F:ATP binding"/>
    <property type="evidence" value="ECO:0007669"/>
    <property type="project" value="UniProtKB-KW"/>
</dbReference>
<keyword evidence="4" id="KW-1133">Transmembrane helix</keyword>
<feature type="transmembrane region" description="Helical" evidence="4">
    <location>
        <begin position="207"/>
        <end position="226"/>
    </location>
</feature>
<keyword evidence="3" id="KW-0067">ATP-binding</keyword>
<dbReference type="InterPro" id="IPR001977">
    <property type="entry name" value="Depp_CoAkinase"/>
</dbReference>
<reference evidence="5 6" key="1">
    <citation type="journal article" date="2014" name="PLoS Genet.">
        <title>Analysis of the Phlebiopsis gigantea genome, transcriptome and secretome provides insight into its pioneer colonization strategies of wood.</title>
        <authorList>
            <person name="Hori C."/>
            <person name="Ishida T."/>
            <person name="Igarashi K."/>
            <person name="Samejima M."/>
            <person name="Suzuki H."/>
            <person name="Master E."/>
            <person name="Ferreira P."/>
            <person name="Ruiz-Duenas F.J."/>
            <person name="Held B."/>
            <person name="Canessa P."/>
            <person name="Larrondo L.F."/>
            <person name="Schmoll M."/>
            <person name="Druzhinina I.S."/>
            <person name="Kubicek C.P."/>
            <person name="Gaskell J.A."/>
            <person name="Kersten P."/>
            <person name="St John F."/>
            <person name="Glasner J."/>
            <person name="Sabat G."/>
            <person name="Splinter BonDurant S."/>
            <person name="Syed K."/>
            <person name="Yadav J."/>
            <person name="Mgbeahuruike A.C."/>
            <person name="Kovalchuk A."/>
            <person name="Asiegbu F.O."/>
            <person name="Lackner G."/>
            <person name="Hoffmeister D."/>
            <person name="Rencoret J."/>
            <person name="Gutierrez A."/>
            <person name="Sun H."/>
            <person name="Lindquist E."/>
            <person name="Barry K."/>
            <person name="Riley R."/>
            <person name="Grigoriev I.V."/>
            <person name="Henrissat B."/>
            <person name="Kues U."/>
            <person name="Berka R.M."/>
            <person name="Martinez A.T."/>
            <person name="Covert S.F."/>
            <person name="Blanchette R.A."/>
            <person name="Cullen D."/>
        </authorList>
    </citation>
    <scope>NUCLEOTIDE SEQUENCE [LARGE SCALE GENOMIC DNA]</scope>
    <source>
        <strain evidence="5 6">11061_1 CR5-6</strain>
    </source>
</reference>
<accession>A0A0C3NTV6</accession>
<dbReference type="HAMAP" id="MF_00376">
    <property type="entry name" value="Dephospho_CoA_kinase"/>
    <property type="match status" value="1"/>
</dbReference>
<dbReference type="HOGENOM" id="CLU_057180_0_0_1"/>
<dbReference type="PANTHER" id="PTHR10695">
    <property type="entry name" value="DEPHOSPHO-COA KINASE-RELATED"/>
    <property type="match status" value="1"/>
</dbReference>
<dbReference type="PANTHER" id="PTHR10695:SF46">
    <property type="entry name" value="BIFUNCTIONAL COENZYME A SYNTHASE-RELATED"/>
    <property type="match status" value="1"/>
</dbReference>
<dbReference type="SUPFAM" id="SSF52540">
    <property type="entry name" value="P-loop containing nucleoside triphosphate hydrolases"/>
    <property type="match status" value="1"/>
</dbReference>
<dbReference type="Pfam" id="PF01121">
    <property type="entry name" value="CoaE"/>
    <property type="match status" value="1"/>
</dbReference>
<dbReference type="Gene3D" id="3.40.50.300">
    <property type="entry name" value="P-loop containing nucleotide triphosphate hydrolases"/>
    <property type="match status" value="1"/>
</dbReference>
<dbReference type="EMBL" id="KN840475">
    <property type="protein sequence ID" value="KIP08729.1"/>
    <property type="molecule type" value="Genomic_DNA"/>
</dbReference>
<dbReference type="STRING" id="745531.A0A0C3NTV6"/>
<dbReference type="GO" id="GO:0005737">
    <property type="term" value="C:cytoplasm"/>
    <property type="evidence" value="ECO:0007669"/>
    <property type="project" value="UniProtKB-ARBA"/>
</dbReference>
<dbReference type="Proteomes" id="UP000053257">
    <property type="component" value="Unassembled WGS sequence"/>
</dbReference>
<keyword evidence="4" id="KW-0472">Membrane</keyword>